<proteinExistence type="inferred from homology"/>
<protein>
    <submittedName>
        <fullName evidence="9">Uncharacterized protein isoform 1</fullName>
    </submittedName>
</protein>
<dbReference type="GO" id="GO:0016787">
    <property type="term" value="F:hydrolase activity"/>
    <property type="evidence" value="ECO:0007669"/>
    <property type="project" value="UniProtKB-KW"/>
</dbReference>
<keyword evidence="7" id="KW-0539">Nucleus</keyword>
<evidence type="ECO:0000256" key="3">
    <source>
        <dbReference type="ARBA" id="ARBA00006958"/>
    </source>
</evidence>
<reference evidence="9 10" key="1">
    <citation type="journal article" date="2013" name="Genome Biol.">
        <title>The genome sequence of the most widely cultivated cacao type and its use to identify candidate genes regulating pod color.</title>
        <authorList>
            <person name="Motamayor J.C."/>
            <person name="Mockaitis K."/>
            <person name="Schmutz J."/>
            <person name="Haiminen N."/>
            <person name="Iii D.L."/>
            <person name="Cornejo O."/>
            <person name="Findley S.D."/>
            <person name="Zheng P."/>
            <person name="Utro F."/>
            <person name="Royaert S."/>
            <person name="Saski C."/>
            <person name="Jenkins J."/>
            <person name="Podicheti R."/>
            <person name="Zhao M."/>
            <person name="Scheffler B.E."/>
            <person name="Stack J.C."/>
            <person name="Feltus F.A."/>
            <person name="Mustiga G.M."/>
            <person name="Amores F."/>
            <person name="Phillips W."/>
            <person name="Marelli J.P."/>
            <person name="May G.D."/>
            <person name="Shapiro H."/>
            <person name="Ma J."/>
            <person name="Bustamante C.D."/>
            <person name="Schnell R.J."/>
            <person name="Main D."/>
            <person name="Gilbert D."/>
            <person name="Parida L."/>
            <person name="Kuhn D.N."/>
        </authorList>
    </citation>
    <scope>NUCLEOTIDE SEQUENCE [LARGE SCALE GENOMIC DNA]</scope>
    <source>
        <strain evidence="10">cv. Matina 1-6</strain>
    </source>
</reference>
<keyword evidence="5" id="KW-0479">Metal-binding</keyword>
<dbReference type="GO" id="GO:0004518">
    <property type="term" value="F:nuclease activity"/>
    <property type="evidence" value="ECO:0007669"/>
    <property type="project" value="UniProtKB-KW"/>
</dbReference>
<dbReference type="eggNOG" id="KOG4585">
    <property type="taxonomic scope" value="Eukaryota"/>
</dbReference>
<dbReference type="GO" id="GO:0046872">
    <property type="term" value="F:metal ion binding"/>
    <property type="evidence" value="ECO:0007669"/>
    <property type="project" value="UniProtKB-KW"/>
</dbReference>
<evidence type="ECO:0000259" key="8">
    <source>
        <dbReference type="Pfam" id="PF13359"/>
    </source>
</evidence>
<dbReference type="InterPro" id="IPR045249">
    <property type="entry name" value="HARBI1-like"/>
</dbReference>
<evidence type="ECO:0000256" key="4">
    <source>
        <dbReference type="ARBA" id="ARBA00022722"/>
    </source>
</evidence>
<dbReference type="EMBL" id="CM001883">
    <property type="protein sequence ID" value="EOY10235.1"/>
    <property type="molecule type" value="Genomic_DNA"/>
</dbReference>
<evidence type="ECO:0000313" key="10">
    <source>
        <dbReference type="Proteomes" id="UP000026915"/>
    </source>
</evidence>
<dbReference type="Pfam" id="PF13359">
    <property type="entry name" value="DDE_Tnp_4"/>
    <property type="match status" value="1"/>
</dbReference>
<dbReference type="InParanoid" id="A0A061EYU2"/>
<dbReference type="InterPro" id="IPR027806">
    <property type="entry name" value="HARBI1_dom"/>
</dbReference>
<evidence type="ECO:0000256" key="2">
    <source>
        <dbReference type="ARBA" id="ARBA00004123"/>
    </source>
</evidence>
<dbReference type="GO" id="GO:0005634">
    <property type="term" value="C:nucleus"/>
    <property type="evidence" value="ECO:0007669"/>
    <property type="project" value="UniProtKB-SubCell"/>
</dbReference>
<dbReference type="PANTHER" id="PTHR22930:SF293">
    <property type="entry name" value="PROTEIN ALP1-LIKE"/>
    <property type="match status" value="1"/>
</dbReference>
<keyword evidence="10" id="KW-1185">Reference proteome</keyword>
<dbReference type="Proteomes" id="UP000026915">
    <property type="component" value="Chromosome 5"/>
</dbReference>
<evidence type="ECO:0000256" key="5">
    <source>
        <dbReference type="ARBA" id="ARBA00022723"/>
    </source>
</evidence>
<organism evidence="9 10">
    <name type="scientific">Theobroma cacao</name>
    <name type="common">Cacao</name>
    <name type="synonym">Cocoa</name>
    <dbReference type="NCBI Taxonomy" id="3641"/>
    <lineage>
        <taxon>Eukaryota</taxon>
        <taxon>Viridiplantae</taxon>
        <taxon>Streptophyta</taxon>
        <taxon>Embryophyta</taxon>
        <taxon>Tracheophyta</taxon>
        <taxon>Spermatophyta</taxon>
        <taxon>Magnoliopsida</taxon>
        <taxon>eudicotyledons</taxon>
        <taxon>Gunneridae</taxon>
        <taxon>Pentapetalae</taxon>
        <taxon>rosids</taxon>
        <taxon>malvids</taxon>
        <taxon>Malvales</taxon>
        <taxon>Malvaceae</taxon>
        <taxon>Byttnerioideae</taxon>
        <taxon>Theobroma</taxon>
    </lineage>
</organism>
<evidence type="ECO:0000256" key="7">
    <source>
        <dbReference type="ARBA" id="ARBA00023242"/>
    </source>
</evidence>
<sequence length="339" mass="36250">MALGWKWLIPAPPSIQPSPKIIFSLNTPSSSPLSATLPPCSSPLSVSHPSSVFISSLSWSSSSLLAVGLPLALTRGSAPLSQLWVFPSLSTALSRGSSPRSQPLSAVGLPLSLSRGSAPLSQPFTRRSAPLSQPLSPVGLPLSLNLSPMGLPLSLSRSPVGLPLSLSRSHPWVCPSLSAALTRGSAPLSQPLSPVFPSLSVVHSGGALDGTYIRVKVPSADKPRYRTRKGNIATNMLGVCTPDMQFVFVLLGWEGSVADGRVLRDALRRRNGLKVPNGCYYLVDAGYTNCEGFLAPFRGQRYHLNEWRQGHEPSSPEEFFNMKHAAARNVIERCFGLLK</sequence>
<accession>A0A061EYU2</accession>
<evidence type="ECO:0000256" key="1">
    <source>
        <dbReference type="ARBA" id="ARBA00001968"/>
    </source>
</evidence>
<evidence type="ECO:0000256" key="6">
    <source>
        <dbReference type="ARBA" id="ARBA00022801"/>
    </source>
</evidence>
<name>A0A061EYU2_THECC</name>
<dbReference type="AlphaFoldDB" id="A0A061EYU2"/>
<dbReference type="HOGENOM" id="CLU_819919_0_0_1"/>
<evidence type="ECO:0000313" key="9">
    <source>
        <dbReference type="EMBL" id="EOY10235.1"/>
    </source>
</evidence>
<gene>
    <name evidence="9" type="ORF">TCM_025594</name>
</gene>
<comment type="similarity">
    <text evidence="3">Belongs to the HARBI1 family.</text>
</comment>
<keyword evidence="6" id="KW-0378">Hydrolase</keyword>
<comment type="cofactor">
    <cofactor evidence="1">
        <name>a divalent metal cation</name>
        <dbReference type="ChEBI" id="CHEBI:60240"/>
    </cofactor>
</comment>
<comment type="subcellular location">
    <subcellularLocation>
        <location evidence="2">Nucleus</location>
    </subcellularLocation>
</comment>
<keyword evidence="4" id="KW-0540">Nuclease</keyword>
<feature type="domain" description="DDE Tnp4" evidence="8">
    <location>
        <begin position="208"/>
        <end position="339"/>
    </location>
</feature>
<dbReference type="PANTHER" id="PTHR22930">
    <property type="match status" value="1"/>
</dbReference>
<dbReference type="Gramene" id="EOY10235">
    <property type="protein sequence ID" value="EOY10235"/>
    <property type="gene ID" value="TCM_025594"/>
</dbReference>